<organism evidence="3 4">
    <name type="scientific">Blyttiomyces helicus</name>
    <dbReference type="NCBI Taxonomy" id="388810"/>
    <lineage>
        <taxon>Eukaryota</taxon>
        <taxon>Fungi</taxon>
        <taxon>Fungi incertae sedis</taxon>
        <taxon>Chytridiomycota</taxon>
        <taxon>Chytridiomycota incertae sedis</taxon>
        <taxon>Chytridiomycetes</taxon>
        <taxon>Chytridiomycetes incertae sedis</taxon>
        <taxon>Blyttiomyces</taxon>
    </lineage>
</organism>
<evidence type="ECO:0000313" key="4">
    <source>
        <dbReference type="Proteomes" id="UP000269721"/>
    </source>
</evidence>
<dbReference type="GO" id="GO:0031083">
    <property type="term" value="C:BLOC-1 complex"/>
    <property type="evidence" value="ECO:0007669"/>
    <property type="project" value="InterPro"/>
</dbReference>
<gene>
    <name evidence="3" type="ORF">BDK51DRAFT_12000</name>
</gene>
<sequence>VAQAFNNQRELETDAKALQLAAARYTKQTTQWLALVEDLNESLKELGDVRNWARTIETDMRIVCLTI</sequence>
<dbReference type="InterPro" id="IPR009395">
    <property type="entry name" value="BLOC1S1"/>
</dbReference>
<reference evidence="4" key="1">
    <citation type="journal article" date="2018" name="Nat. Microbiol.">
        <title>Leveraging single-cell genomics to expand the fungal tree of life.</title>
        <authorList>
            <person name="Ahrendt S.R."/>
            <person name="Quandt C.A."/>
            <person name="Ciobanu D."/>
            <person name="Clum A."/>
            <person name="Salamov A."/>
            <person name="Andreopoulos B."/>
            <person name="Cheng J.F."/>
            <person name="Woyke T."/>
            <person name="Pelin A."/>
            <person name="Henrissat B."/>
            <person name="Reynolds N.K."/>
            <person name="Benny G.L."/>
            <person name="Smith M.E."/>
            <person name="James T.Y."/>
            <person name="Grigoriev I.V."/>
        </authorList>
    </citation>
    <scope>NUCLEOTIDE SEQUENCE [LARGE SCALE GENOMIC DNA]</scope>
</reference>
<proteinExistence type="inferred from homology"/>
<evidence type="ECO:0000256" key="1">
    <source>
        <dbReference type="ARBA" id="ARBA00007133"/>
    </source>
</evidence>
<comment type="similarity">
    <text evidence="1">Belongs to the BLOC1S1 family.</text>
</comment>
<dbReference type="AlphaFoldDB" id="A0A4P9W609"/>
<dbReference type="PANTHER" id="PTHR13073">
    <property type="entry name" value="BLOC-1 COMPLEX SUBUNIT 1"/>
    <property type="match status" value="1"/>
</dbReference>
<dbReference type="Proteomes" id="UP000269721">
    <property type="component" value="Unassembled WGS sequence"/>
</dbReference>
<accession>A0A4P9W609</accession>
<keyword evidence="4" id="KW-1185">Reference proteome</keyword>
<protein>
    <recommendedName>
        <fullName evidence="2">Biogenesis of lysosome-related organelles complex 1 subunit 1</fullName>
    </recommendedName>
</protein>
<evidence type="ECO:0000256" key="2">
    <source>
        <dbReference type="ARBA" id="ARBA00019577"/>
    </source>
</evidence>
<evidence type="ECO:0000313" key="3">
    <source>
        <dbReference type="EMBL" id="RKO87724.1"/>
    </source>
</evidence>
<dbReference type="PANTHER" id="PTHR13073:SF0">
    <property type="entry name" value="BIOGENESIS OF LYSOSOME-RELATED ORGANELLES COMPLEX 1 SUBUNIT 1"/>
    <property type="match status" value="1"/>
</dbReference>
<dbReference type="EMBL" id="KZ997200">
    <property type="protein sequence ID" value="RKO87724.1"/>
    <property type="molecule type" value="Genomic_DNA"/>
</dbReference>
<feature type="non-terminal residue" evidence="3">
    <location>
        <position position="1"/>
    </location>
</feature>
<feature type="non-terminal residue" evidence="3">
    <location>
        <position position="67"/>
    </location>
</feature>
<name>A0A4P9W609_9FUNG</name>
<dbReference type="Pfam" id="PF06320">
    <property type="entry name" value="GCN5L1"/>
    <property type="match status" value="1"/>
</dbReference>
<dbReference type="GO" id="GO:0016197">
    <property type="term" value="P:endosomal transport"/>
    <property type="evidence" value="ECO:0007669"/>
    <property type="project" value="TreeGrafter"/>
</dbReference>
<dbReference type="OrthoDB" id="20018at2759"/>